<dbReference type="InterPro" id="IPR001245">
    <property type="entry name" value="Ser-Thr/Tyr_kinase_cat_dom"/>
</dbReference>
<sequence>MWELFCFRKPYLDEDPVKLPYAVALHNLRPPLAPHIPQPFVVLMTECWSPDSDSRPDFMQICARMHEFTVEKTIDVDEAVDVTKVGNDLYKLAHHHELDLPGTAGGNDNDEGESEQQDA</sequence>
<evidence type="ECO:0000259" key="2">
    <source>
        <dbReference type="Pfam" id="PF07714"/>
    </source>
</evidence>
<dbReference type="InterPro" id="IPR011009">
    <property type="entry name" value="Kinase-like_dom_sf"/>
</dbReference>
<organism evidence="3 4">
    <name type="scientific">Tetraparma gracilis</name>
    <dbReference type="NCBI Taxonomy" id="2962635"/>
    <lineage>
        <taxon>Eukaryota</taxon>
        <taxon>Sar</taxon>
        <taxon>Stramenopiles</taxon>
        <taxon>Ochrophyta</taxon>
        <taxon>Bolidophyceae</taxon>
        <taxon>Parmales</taxon>
        <taxon>Triparmaceae</taxon>
        <taxon>Tetraparma</taxon>
    </lineage>
</organism>
<feature type="domain" description="Serine-threonine/tyrosine-protein kinase catalytic" evidence="2">
    <location>
        <begin position="1"/>
        <end position="64"/>
    </location>
</feature>
<feature type="region of interest" description="Disordered" evidence="1">
    <location>
        <begin position="98"/>
        <end position="119"/>
    </location>
</feature>
<comment type="caution">
    <text evidence="3">The sequence shown here is derived from an EMBL/GenBank/DDBJ whole genome shotgun (WGS) entry which is preliminary data.</text>
</comment>
<gene>
    <name evidence="3" type="ORF">TeGR_g11275</name>
</gene>
<dbReference type="Proteomes" id="UP001165060">
    <property type="component" value="Unassembled WGS sequence"/>
</dbReference>
<name>A0ABQ6MYI9_9STRA</name>
<evidence type="ECO:0000256" key="1">
    <source>
        <dbReference type="SAM" id="MobiDB-lite"/>
    </source>
</evidence>
<dbReference type="SUPFAM" id="SSF56112">
    <property type="entry name" value="Protein kinase-like (PK-like)"/>
    <property type="match status" value="1"/>
</dbReference>
<protein>
    <recommendedName>
        <fullName evidence="2">Serine-threonine/tyrosine-protein kinase catalytic domain-containing protein</fullName>
    </recommendedName>
</protein>
<dbReference type="Pfam" id="PF07714">
    <property type="entry name" value="PK_Tyr_Ser-Thr"/>
    <property type="match status" value="1"/>
</dbReference>
<dbReference type="EMBL" id="BRYB01003367">
    <property type="protein sequence ID" value="GMI35420.1"/>
    <property type="molecule type" value="Genomic_DNA"/>
</dbReference>
<keyword evidence="4" id="KW-1185">Reference proteome</keyword>
<evidence type="ECO:0000313" key="3">
    <source>
        <dbReference type="EMBL" id="GMI35420.1"/>
    </source>
</evidence>
<proteinExistence type="predicted"/>
<feature type="compositionally biased region" description="Acidic residues" evidence="1">
    <location>
        <begin position="108"/>
        <end position="119"/>
    </location>
</feature>
<evidence type="ECO:0000313" key="4">
    <source>
        <dbReference type="Proteomes" id="UP001165060"/>
    </source>
</evidence>
<reference evidence="3 4" key="1">
    <citation type="journal article" date="2023" name="Commun. Biol.">
        <title>Genome analysis of Parmales, the sister group of diatoms, reveals the evolutionary specialization of diatoms from phago-mixotrophs to photoautotrophs.</title>
        <authorList>
            <person name="Ban H."/>
            <person name="Sato S."/>
            <person name="Yoshikawa S."/>
            <person name="Yamada K."/>
            <person name="Nakamura Y."/>
            <person name="Ichinomiya M."/>
            <person name="Sato N."/>
            <person name="Blanc-Mathieu R."/>
            <person name="Endo H."/>
            <person name="Kuwata A."/>
            <person name="Ogata H."/>
        </authorList>
    </citation>
    <scope>NUCLEOTIDE SEQUENCE [LARGE SCALE GENOMIC DNA]</scope>
</reference>
<dbReference type="Gene3D" id="1.10.510.10">
    <property type="entry name" value="Transferase(Phosphotransferase) domain 1"/>
    <property type="match status" value="1"/>
</dbReference>
<accession>A0ABQ6MYI9</accession>